<dbReference type="Proteomes" id="UP001153620">
    <property type="component" value="Chromosome 1"/>
</dbReference>
<reference evidence="1" key="1">
    <citation type="submission" date="2022-01" db="EMBL/GenBank/DDBJ databases">
        <authorList>
            <person name="King R."/>
        </authorList>
    </citation>
    <scope>NUCLEOTIDE SEQUENCE</scope>
</reference>
<accession>A0A9N9WMA2</accession>
<dbReference type="OrthoDB" id="7786741at2759"/>
<sequence>MEISAVSFSRQISVKDPYSRSKEAPNDANDDFKMFINDYEVTDFSLFIEQMLSSNDVNFPVIMDFLKINNIVPELNEIYNNIGFGIVTKLSDENAKWRLIRNLTYLRENECDVDLELLNFLRSLTFGGNIIKHGDLSTNIEVMRTILPFCTNFFIDDRYWNKIRYFCLDTQEVKDAIEFLILNYGKHKNCKYLQRPQKNAFSLKHLARNKVRDIIYSSNYGNKNYNVTYYNLCETNLPAILFKYINFLD</sequence>
<name>A0A9N9WMA2_9DIPT</name>
<evidence type="ECO:0000313" key="2">
    <source>
        <dbReference type="Proteomes" id="UP001153620"/>
    </source>
</evidence>
<dbReference type="AlphaFoldDB" id="A0A9N9WMA2"/>
<dbReference type="EMBL" id="OU895877">
    <property type="protein sequence ID" value="CAG9798291.1"/>
    <property type="molecule type" value="Genomic_DNA"/>
</dbReference>
<gene>
    <name evidence="1" type="ORF">CHIRRI_LOCUS1275</name>
</gene>
<organism evidence="1 2">
    <name type="scientific">Chironomus riparius</name>
    <dbReference type="NCBI Taxonomy" id="315576"/>
    <lineage>
        <taxon>Eukaryota</taxon>
        <taxon>Metazoa</taxon>
        <taxon>Ecdysozoa</taxon>
        <taxon>Arthropoda</taxon>
        <taxon>Hexapoda</taxon>
        <taxon>Insecta</taxon>
        <taxon>Pterygota</taxon>
        <taxon>Neoptera</taxon>
        <taxon>Endopterygota</taxon>
        <taxon>Diptera</taxon>
        <taxon>Nematocera</taxon>
        <taxon>Chironomoidea</taxon>
        <taxon>Chironomidae</taxon>
        <taxon>Chironominae</taxon>
        <taxon>Chironomus</taxon>
    </lineage>
</organism>
<protein>
    <submittedName>
        <fullName evidence="1">Uncharacterized protein</fullName>
    </submittedName>
</protein>
<proteinExistence type="predicted"/>
<keyword evidence="2" id="KW-1185">Reference proteome</keyword>
<reference evidence="1" key="2">
    <citation type="submission" date="2022-10" db="EMBL/GenBank/DDBJ databases">
        <authorList>
            <consortium name="ENA_rothamsted_submissions"/>
            <consortium name="culmorum"/>
            <person name="King R."/>
        </authorList>
    </citation>
    <scope>NUCLEOTIDE SEQUENCE</scope>
</reference>
<evidence type="ECO:0000313" key="1">
    <source>
        <dbReference type="EMBL" id="CAG9798291.1"/>
    </source>
</evidence>